<organism evidence="4 6">
    <name type="scientific">Thermus brockianus</name>
    <dbReference type="NCBI Taxonomy" id="56956"/>
    <lineage>
        <taxon>Bacteria</taxon>
        <taxon>Thermotogati</taxon>
        <taxon>Deinococcota</taxon>
        <taxon>Deinococci</taxon>
        <taxon>Thermales</taxon>
        <taxon>Thermaceae</taxon>
        <taxon>Thermus</taxon>
    </lineage>
</organism>
<dbReference type="AlphaFoldDB" id="A0A1J0LWQ7"/>
<evidence type="ECO:0000256" key="1">
    <source>
        <dbReference type="ARBA" id="ARBA00007261"/>
    </source>
</evidence>
<comment type="similarity">
    <text evidence="1">Belongs to the peptidase M16 family.</text>
</comment>
<reference evidence="4" key="2">
    <citation type="journal article" date="2017" name="Stand. Genomic Sci.">
        <title>Complete genome sequence of Thermus brockianus GE-1 reveals key enzymes of xylan/xylose metabolism.</title>
        <authorList>
            <person name="Schaefers C."/>
            <person name="Blank S."/>
            <person name="Wiebusch S."/>
            <person name="Elleuche S."/>
            <person name="Antranikian G."/>
        </authorList>
    </citation>
    <scope>NUCLEOTIDE SEQUENCE</scope>
    <source>
        <strain evidence="4">GE-1</strain>
    </source>
</reference>
<dbReference type="GO" id="GO:0006508">
    <property type="term" value="P:proteolysis"/>
    <property type="evidence" value="ECO:0007669"/>
    <property type="project" value="UniProtKB-KW"/>
</dbReference>
<dbReference type="EMBL" id="CP016312">
    <property type="protein sequence ID" value="APD10043.1"/>
    <property type="molecule type" value="Genomic_DNA"/>
</dbReference>
<name>A0A1J0LWQ7_THEBO</name>
<dbReference type="STRING" id="56956.A0O31_01970"/>
<dbReference type="InterPro" id="IPR011765">
    <property type="entry name" value="Pept_M16_N"/>
</dbReference>
<dbReference type="Pfam" id="PF05193">
    <property type="entry name" value="Peptidase_M16_C"/>
    <property type="match status" value="1"/>
</dbReference>
<dbReference type="Gene3D" id="3.30.830.10">
    <property type="entry name" value="Metalloenzyme, LuxS/M16 peptidase-like"/>
    <property type="match status" value="2"/>
</dbReference>
<dbReference type="KEGG" id="tbc:A0O31_01970"/>
<sequence length="406" mass="45199">MFREAELKNGLKVIAEVLPEARSVALGYFVKTGARDERAEESGVSHFLEHMVFKGPEGMDALSVNLAFDRLGAQYNAFTSEEATVYYGAVLPEFAFELLTLFSRLLRPALRQEDFDTEKKVILEEIARYQDRPGFMAYDWARARFFQGHPLGNSVLGTVESITALTRDQMAAYHARRYLPKNMVLAATGKVDFGRLLAEAEALTADWPQGEAERSYPPLRPAFGVEERPYEKARALYLVGLFPGVAYQEEKRFPAQVLAHLLGEEGSGRLHFALVDRGLAEVASFGHEEGDRAGFFHAYVQADPGNKEGVLAALQEELSRLRREGVGEEEVERAKTPLATALVFAGETPMGRLFHLGMEYLYTGRYLSLGALKERIGRVSAQEVNALLEEGLLDQGLYYLVLPHGA</sequence>
<dbReference type="InterPro" id="IPR007863">
    <property type="entry name" value="Peptidase_M16_C"/>
</dbReference>
<evidence type="ECO:0000259" key="2">
    <source>
        <dbReference type="Pfam" id="PF00675"/>
    </source>
</evidence>
<dbReference type="PANTHER" id="PTHR11851:SF49">
    <property type="entry name" value="MITOCHONDRIAL-PROCESSING PEPTIDASE SUBUNIT ALPHA"/>
    <property type="match status" value="1"/>
</dbReference>
<keyword evidence="4" id="KW-0378">Hydrolase</keyword>
<dbReference type="GO" id="GO:0046872">
    <property type="term" value="F:metal ion binding"/>
    <property type="evidence" value="ECO:0007669"/>
    <property type="project" value="InterPro"/>
</dbReference>
<keyword evidence="7" id="KW-1185">Reference proteome</keyword>
<dbReference type="Pfam" id="PF00675">
    <property type="entry name" value="Peptidase_M16"/>
    <property type="match status" value="1"/>
</dbReference>
<proteinExistence type="inferred from homology"/>
<dbReference type="Proteomes" id="UP000831120">
    <property type="component" value="Chromosome"/>
</dbReference>
<evidence type="ECO:0000313" key="7">
    <source>
        <dbReference type="Proteomes" id="UP000831120"/>
    </source>
</evidence>
<reference evidence="5 7" key="3">
    <citation type="journal article" date="2022" name="Microbiol. Resour. Announc.">
        <title>Complete Genome Sequences of Thermus Strains Isolated from Senami Hot Spring in Japan.</title>
        <authorList>
            <person name="Miyazaki K."/>
        </authorList>
    </citation>
    <scope>NUCLEOTIDE SEQUENCE [LARGE SCALE GENOMIC DNA]</scope>
    <source>
        <strain evidence="5 7">SNM4-1</strain>
    </source>
</reference>
<reference evidence="6" key="1">
    <citation type="submission" date="2016-06" db="EMBL/GenBank/DDBJ databases">
        <title>Whole genome sequencing of Thermus brockianus strain GE-1.</title>
        <authorList>
            <person name="Schaefers C."/>
            <person name="Blank S."/>
            <person name="Wiebusch S."/>
            <person name="Elleuche S."/>
            <person name="Antranikian G."/>
        </authorList>
    </citation>
    <scope>NUCLEOTIDE SEQUENCE [LARGE SCALE GENOMIC DNA]</scope>
    <source>
        <strain evidence="6">GE-1</strain>
    </source>
</reference>
<dbReference type="RefSeq" id="WP_071677651.1">
    <property type="nucleotide sequence ID" value="NZ_AP025593.1"/>
</dbReference>
<dbReference type="InterPro" id="IPR011249">
    <property type="entry name" value="Metalloenz_LuxS/M16"/>
</dbReference>
<keyword evidence="4" id="KW-0645">Protease</keyword>
<dbReference type="GO" id="GO:0008233">
    <property type="term" value="F:peptidase activity"/>
    <property type="evidence" value="ECO:0007669"/>
    <property type="project" value="UniProtKB-KW"/>
</dbReference>
<dbReference type="SUPFAM" id="SSF63411">
    <property type="entry name" value="LuxS/MPP-like metallohydrolase"/>
    <property type="match status" value="2"/>
</dbReference>
<evidence type="ECO:0000313" key="4">
    <source>
        <dbReference type="EMBL" id="APD10043.1"/>
    </source>
</evidence>
<dbReference type="PANTHER" id="PTHR11851">
    <property type="entry name" value="METALLOPROTEASE"/>
    <property type="match status" value="1"/>
</dbReference>
<dbReference type="OrthoDB" id="9811314at2"/>
<dbReference type="InterPro" id="IPR050361">
    <property type="entry name" value="MPP/UQCRC_Complex"/>
</dbReference>
<dbReference type="EMBL" id="AP025593">
    <property type="protein sequence ID" value="BDG16644.1"/>
    <property type="molecule type" value="Genomic_DNA"/>
</dbReference>
<accession>A0A1J0LWQ7</accession>
<feature type="domain" description="Peptidase M16 N-terminal" evidence="2">
    <location>
        <begin position="13"/>
        <end position="158"/>
    </location>
</feature>
<gene>
    <name evidence="4" type="ORF">A0O31_01970</name>
    <name evidence="5" type="ORF">TbrSNM41_13780</name>
</gene>
<dbReference type="Proteomes" id="UP000182993">
    <property type="component" value="Chromosome"/>
</dbReference>
<evidence type="ECO:0000313" key="5">
    <source>
        <dbReference type="EMBL" id="BDG16644.1"/>
    </source>
</evidence>
<feature type="domain" description="Peptidase M16 C-terminal" evidence="3">
    <location>
        <begin position="165"/>
        <end position="337"/>
    </location>
</feature>
<evidence type="ECO:0000259" key="3">
    <source>
        <dbReference type="Pfam" id="PF05193"/>
    </source>
</evidence>
<evidence type="ECO:0000313" key="6">
    <source>
        <dbReference type="Proteomes" id="UP000182993"/>
    </source>
</evidence>
<protein>
    <submittedName>
        <fullName evidence="4">Zinc protease</fullName>
    </submittedName>
</protein>